<evidence type="ECO:0000259" key="5">
    <source>
        <dbReference type="Pfam" id="PF08100"/>
    </source>
</evidence>
<organism evidence="6 7">
    <name type="scientific">Thalassococcus profundi</name>
    <dbReference type="NCBI Taxonomy" id="2282382"/>
    <lineage>
        <taxon>Bacteria</taxon>
        <taxon>Pseudomonadati</taxon>
        <taxon>Pseudomonadota</taxon>
        <taxon>Alphaproteobacteria</taxon>
        <taxon>Rhodobacterales</taxon>
        <taxon>Roseobacteraceae</taxon>
        <taxon>Thalassococcus</taxon>
    </lineage>
</organism>
<keyword evidence="2 6" id="KW-0808">Transferase</keyword>
<accession>A0A369TSM9</accession>
<dbReference type="RefSeq" id="WP_114509233.1">
    <property type="nucleotide sequence ID" value="NZ_QPMK01000001.1"/>
</dbReference>
<gene>
    <name evidence="6" type="ORF">DU478_01930</name>
</gene>
<dbReference type="EMBL" id="QPMK01000001">
    <property type="protein sequence ID" value="RDD68253.1"/>
    <property type="molecule type" value="Genomic_DNA"/>
</dbReference>
<dbReference type="PANTHER" id="PTHR43712:SF2">
    <property type="entry name" value="O-METHYLTRANSFERASE CICE"/>
    <property type="match status" value="1"/>
</dbReference>
<evidence type="ECO:0000256" key="1">
    <source>
        <dbReference type="ARBA" id="ARBA00022603"/>
    </source>
</evidence>
<dbReference type="Gene3D" id="3.40.50.150">
    <property type="entry name" value="Vaccinia Virus protein VP39"/>
    <property type="match status" value="1"/>
</dbReference>
<evidence type="ECO:0000256" key="2">
    <source>
        <dbReference type="ARBA" id="ARBA00022679"/>
    </source>
</evidence>
<evidence type="ECO:0000313" key="6">
    <source>
        <dbReference type="EMBL" id="RDD68253.1"/>
    </source>
</evidence>
<dbReference type="InterPro" id="IPR016461">
    <property type="entry name" value="COMT-like"/>
</dbReference>
<dbReference type="Pfam" id="PF08100">
    <property type="entry name" value="Dimerisation"/>
    <property type="match status" value="1"/>
</dbReference>
<evidence type="ECO:0000259" key="4">
    <source>
        <dbReference type="Pfam" id="PF00891"/>
    </source>
</evidence>
<evidence type="ECO:0000313" key="7">
    <source>
        <dbReference type="Proteomes" id="UP000253977"/>
    </source>
</evidence>
<feature type="domain" description="O-methyltransferase dimerisation" evidence="5">
    <location>
        <begin position="54"/>
        <end position="115"/>
    </location>
</feature>
<keyword evidence="1 6" id="KW-0489">Methyltransferase</keyword>
<feature type="domain" description="O-methyltransferase C-terminal" evidence="4">
    <location>
        <begin position="145"/>
        <end position="357"/>
    </location>
</feature>
<keyword evidence="3" id="KW-0949">S-adenosyl-L-methionine</keyword>
<dbReference type="Proteomes" id="UP000253977">
    <property type="component" value="Unassembled WGS sequence"/>
</dbReference>
<name>A0A369TSM9_9RHOB</name>
<dbReference type="SUPFAM" id="SSF53335">
    <property type="entry name" value="S-adenosyl-L-methionine-dependent methyltransferases"/>
    <property type="match status" value="1"/>
</dbReference>
<protein>
    <submittedName>
        <fullName evidence="6">Methyltransferase domain-containing protein</fullName>
    </submittedName>
</protein>
<keyword evidence="7" id="KW-1185">Reference proteome</keyword>
<dbReference type="InterPro" id="IPR029063">
    <property type="entry name" value="SAM-dependent_MTases_sf"/>
</dbReference>
<dbReference type="InterPro" id="IPR001077">
    <property type="entry name" value="COMT_C"/>
</dbReference>
<sequence length="383" mass="40954">MTVTADPPPVPRAKAPGLGTRIARLIARPGFQSWAARNILTRRIARREGAELFDLVQGFVKSQVLYALVELRVLHRLMSGPQTTGALAQGTGITPDRMLRLLQAGAALGLLKRRRGGDFAIARKGAALLGVPGLEQMIRHHDVLYRDMADPVALLRGEVETELAEFWPYVFGAQGANDPDVTSTYSDLMAQSQGLVAQDTLRAVSLSGVRHLLDIGGGFGAFATAAARAEPGMKVTLFDLPHVVDAARPRLVEAGLSDRIITAAGSFRDDPLPLGADAVSLIRVLYDHEDDTVSALLSKTFDALPDGGRLIVSEPMSGGAMPEPAGDVYFAFYTLAMRTGTVRSASRIAEMCKAAGFDQIASPRPARPYVTSTLTARKTVRSA</sequence>
<dbReference type="Pfam" id="PF00891">
    <property type="entry name" value="Methyltransf_2"/>
    <property type="match status" value="1"/>
</dbReference>
<evidence type="ECO:0000256" key="3">
    <source>
        <dbReference type="ARBA" id="ARBA00022691"/>
    </source>
</evidence>
<dbReference type="OrthoDB" id="7418600at2"/>
<dbReference type="Gene3D" id="1.10.10.10">
    <property type="entry name" value="Winged helix-like DNA-binding domain superfamily/Winged helix DNA-binding domain"/>
    <property type="match status" value="1"/>
</dbReference>
<dbReference type="GO" id="GO:0032259">
    <property type="term" value="P:methylation"/>
    <property type="evidence" value="ECO:0007669"/>
    <property type="project" value="UniProtKB-KW"/>
</dbReference>
<dbReference type="InterPro" id="IPR012967">
    <property type="entry name" value="COMT_dimerisation"/>
</dbReference>
<dbReference type="GO" id="GO:0046983">
    <property type="term" value="F:protein dimerization activity"/>
    <property type="evidence" value="ECO:0007669"/>
    <property type="project" value="InterPro"/>
</dbReference>
<dbReference type="InterPro" id="IPR036388">
    <property type="entry name" value="WH-like_DNA-bd_sf"/>
</dbReference>
<proteinExistence type="predicted"/>
<comment type="caution">
    <text evidence="6">The sequence shown here is derived from an EMBL/GenBank/DDBJ whole genome shotgun (WGS) entry which is preliminary data.</text>
</comment>
<dbReference type="PANTHER" id="PTHR43712">
    <property type="entry name" value="PUTATIVE (AFU_ORTHOLOGUE AFUA_4G14580)-RELATED"/>
    <property type="match status" value="1"/>
</dbReference>
<dbReference type="PIRSF" id="PIRSF005739">
    <property type="entry name" value="O-mtase"/>
    <property type="match status" value="1"/>
</dbReference>
<reference evidence="6 7" key="1">
    <citation type="submission" date="2018-07" db="EMBL/GenBank/DDBJ databases">
        <title>Thalassococcus profundi sp. nov., a marine bacterium isolated from deep seawater of Okinawa Trough.</title>
        <authorList>
            <person name="Yu M."/>
        </authorList>
    </citation>
    <scope>NUCLEOTIDE SEQUENCE [LARGE SCALE GENOMIC DNA]</scope>
    <source>
        <strain evidence="6 7">WRAS1</strain>
    </source>
</reference>
<dbReference type="SUPFAM" id="SSF46785">
    <property type="entry name" value="Winged helix' DNA-binding domain"/>
    <property type="match status" value="1"/>
</dbReference>
<dbReference type="GO" id="GO:0008171">
    <property type="term" value="F:O-methyltransferase activity"/>
    <property type="evidence" value="ECO:0007669"/>
    <property type="project" value="InterPro"/>
</dbReference>
<dbReference type="InterPro" id="IPR036390">
    <property type="entry name" value="WH_DNA-bd_sf"/>
</dbReference>
<dbReference type="AlphaFoldDB" id="A0A369TSM9"/>
<dbReference type="PROSITE" id="PS51683">
    <property type="entry name" value="SAM_OMT_II"/>
    <property type="match status" value="1"/>
</dbReference>